<dbReference type="RefSeq" id="WP_259868325.1">
    <property type="nucleotide sequence ID" value="NZ_JAMQJZ010000004.1"/>
</dbReference>
<keyword evidence="1" id="KW-0547">Nucleotide-binding</keyword>
<dbReference type="GO" id="GO:0005524">
    <property type="term" value="F:ATP binding"/>
    <property type="evidence" value="ECO:0007669"/>
    <property type="project" value="UniProtKB-UniRule"/>
</dbReference>
<comment type="caution">
    <text evidence="3">The sequence shown here is derived from an EMBL/GenBank/DDBJ whole genome shotgun (WGS) entry which is preliminary data.</text>
</comment>
<keyword evidence="1" id="KW-0067">ATP-binding</keyword>
<dbReference type="PROSITE" id="PS50975">
    <property type="entry name" value="ATP_GRASP"/>
    <property type="match status" value="1"/>
</dbReference>
<dbReference type="InterPro" id="IPR011761">
    <property type="entry name" value="ATP-grasp"/>
</dbReference>
<dbReference type="GO" id="GO:0046872">
    <property type="term" value="F:metal ion binding"/>
    <property type="evidence" value="ECO:0007669"/>
    <property type="project" value="InterPro"/>
</dbReference>
<sequence length="459" mass="53254">MYHIYSINYKKEGQVINTFTFDVTFYPGKKKRMIVPQQYYKHFHSINTIDYGPYKTTVECLAHQKNNHTIYISSPLKSTINLSSNKQLSLYVHGNTCVIPLTFGVFLAGFQKDQFPLGNRTKLFEQMSKAGEKLGFQTIFFGYQHVLQNKRKINGFYFQHNEWKRDIFDFPTVVYNRIPNRKIEHHPEVMQVMEIIRLEATIFNDSFFNKWEIYDNLMKNPSCSYLLPDTILHPSKQKVMQLLTHHPIYIKPIHGSRGDGIVKCQKLSTGEIECHFYQNDKPKINRYTDEESLFTQLFPNGLKGYVVQEEIPLLKKGKSAIDFRVHTNKNHKNSWEVTLIGAKFAGKGSLTTHVQRGGSIHVVEELFPKSQADRMTSKLAKTAVHLANAIEKSIFHPIGEIGFDLGMDQEGKVWLFEANAKPGFSIFDHPRLEIKASEVFSHLYKYAFYLHNMRLNKAL</sequence>
<dbReference type="Pfam" id="PF14398">
    <property type="entry name" value="ATPgrasp_YheCD"/>
    <property type="match status" value="1"/>
</dbReference>
<protein>
    <submittedName>
        <fullName evidence="3">YheC/YheD family protein</fullName>
    </submittedName>
</protein>
<name>A0A9X3WMW6_9BACI</name>
<organism evidence="3 4">
    <name type="scientific">Aquibacillus koreensis</name>
    <dbReference type="NCBI Taxonomy" id="279446"/>
    <lineage>
        <taxon>Bacteria</taxon>
        <taxon>Bacillati</taxon>
        <taxon>Bacillota</taxon>
        <taxon>Bacilli</taxon>
        <taxon>Bacillales</taxon>
        <taxon>Bacillaceae</taxon>
        <taxon>Aquibacillus</taxon>
    </lineage>
</organism>
<dbReference type="Gene3D" id="3.30.470.20">
    <property type="entry name" value="ATP-grasp fold, B domain"/>
    <property type="match status" value="1"/>
</dbReference>
<feature type="domain" description="ATP-grasp" evidence="2">
    <location>
        <begin position="217"/>
        <end position="448"/>
    </location>
</feature>
<dbReference type="AlphaFoldDB" id="A0A9X3WMW6"/>
<reference evidence="3" key="1">
    <citation type="submission" date="2022-06" db="EMBL/GenBank/DDBJ databases">
        <title>Aquibacillus sp. a new bacterium isolated from soil saline samples.</title>
        <authorList>
            <person name="Galisteo C."/>
            <person name="De La Haba R."/>
            <person name="Sanchez-Porro C."/>
            <person name="Ventosa A."/>
        </authorList>
    </citation>
    <scope>NUCLEOTIDE SEQUENCE</scope>
    <source>
        <strain evidence="3">JCM 12387</strain>
    </source>
</reference>
<dbReference type="EMBL" id="JAMQJZ010000004">
    <property type="protein sequence ID" value="MDC3420169.1"/>
    <property type="molecule type" value="Genomic_DNA"/>
</dbReference>
<accession>A0A9X3WMW6</accession>
<proteinExistence type="predicted"/>
<evidence type="ECO:0000259" key="2">
    <source>
        <dbReference type="PROSITE" id="PS50975"/>
    </source>
</evidence>
<dbReference type="Proteomes" id="UP001145072">
    <property type="component" value="Unassembled WGS sequence"/>
</dbReference>
<evidence type="ECO:0000313" key="4">
    <source>
        <dbReference type="Proteomes" id="UP001145072"/>
    </source>
</evidence>
<evidence type="ECO:0000256" key="1">
    <source>
        <dbReference type="PROSITE-ProRule" id="PRU00409"/>
    </source>
</evidence>
<evidence type="ECO:0000313" key="3">
    <source>
        <dbReference type="EMBL" id="MDC3420169.1"/>
    </source>
</evidence>
<dbReference type="InterPro" id="IPR026838">
    <property type="entry name" value="YheC/D"/>
</dbReference>
<gene>
    <name evidence="3" type="ORF">NC661_07275</name>
</gene>
<dbReference type="SUPFAM" id="SSF56059">
    <property type="entry name" value="Glutathione synthetase ATP-binding domain-like"/>
    <property type="match status" value="1"/>
</dbReference>
<keyword evidence="4" id="KW-1185">Reference proteome</keyword>